<dbReference type="InterPro" id="IPR016088">
    <property type="entry name" value="Chalcone_isomerase_3-sand"/>
</dbReference>
<dbReference type="PANTHER" id="PTHR47589:SF5">
    <property type="entry name" value="CHALCONE ISOMERASE DOMAIN-CONTAINING PROTEIN"/>
    <property type="match status" value="1"/>
</dbReference>
<evidence type="ECO:0000259" key="3">
    <source>
        <dbReference type="Pfam" id="PF16035"/>
    </source>
</evidence>
<dbReference type="GO" id="GO:0009570">
    <property type="term" value="C:chloroplast stroma"/>
    <property type="evidence" value="ECO:0007669"/>
    <property type="project" value="TreeGrafter"/>
</dbReference>
<evidence type="ECO:0000256" key="1">
    <source>
        <dbReference type="ARBA" id="ARBA00007166"/>
    </source>
</evidence>
<dbReference type="PANTHER" id="PTHR47589">
    <property type="entry name" value="FATTY-ACID-BINDING PROTEIN 1"/>
    <property type="match status" value="1"/>
</dbReference>
<reference evidence="4 5" key="1">
    <citation type="submission" date="2023-10" db="EMBL/GenBank/DDBJ databases">
        <title>Chromosome-scale genome assembly provides insights into flower coloration mechanisms of Canna indica.</title>
        <authorList>
            <person name="Li C."/>
        </authorList>
    </citation>
    <scope>NUCLEOTIDE SEQUENCE [LARGE SCALE GENOMIC DNA]</scope>
    <source>
        <tissue evidence="4">Flower</tissue>
    </source>
</reference>
<dbReference type="GO" id="GO:0006631">
    <property type="term" value="P:fatty acid metabolic process"/>
    <property type="evidence" value="ECO:0007669"/>
    <property type="project" value="TreeGrafter"/>
</dbReference>
<dbReference type="InterPro" id="IPR016087">
    <property type="entry name" value="Chalcone_isomerase"/>
</dbReference>
<dbReference type="InterPro" id="IPR044228">
    <property type="entry name" value="FAP1"/>
</dbReference>
<dbReference type="Pfam" id="PF16035">
    <property type="entry name" value="Chalcone_2"/>
    <property type="match status" value="1"/>
</dbReference>
<dbReference type="Proteomes" id="UP001327560">
    <property type="component" value="Chromosome 4"/>
</dbReference>
<gene>
    <name evidence="4" type="ORF">Cni_G13703</name>
</gene>
<dbReference type="InterPro" id="IPR016089">
    <property type="entry name" value="Chalcone_isomerase_bundle_sf"/>
</dbReference>
<dbReference type="EMBL" id="CP136893">
    <property type="protein sequence ID" value="WOL04980.1"/>
    <property type="molecule type" value="Genomic_DNA"/>
</dbReference>
<evidence type="ECO:0000256" key="2">
    <source>
        <dbReference type="ARBA" id="ARBA00024426"/>
    </source>
</evidence>
<proteinExistence type="inferred from homology"/>
<dbReference type="AlphaFoldDB" id="A0AAQ3QDZ9"/>
<protein>
    <recommendedName>
        <fullName evidence="2">Chalcone--flavanone isomerase</fullName>
    </recommendedName>
</protein>
<keyword evidence="5" id="KW-1185">Reference proteome</keyword>
<dbReference type="GO" id="GO:0005504">
    <property type="term" value="F:fatty acid binding"/>
    <property type="evidence" value="ECO:0007669"/>
    <property type="project" value="TreeGrafter"/>
</dbReference>
<name>A0AAQ3QDZ9_9LILI</name>
<dbReference type="InterPro" id="IPR036298">
    <property type="entry name" value="Chalcone_isomerase_sf"/>
</dbReference>
<dbReference type="Gene3D" id="1.10.890.20">
    <property type="match status" value="1"/>
</dbReference>
<accession>A0AAQ3QDZ9</accession>
<organism evidence="4 5">
    <name type="scientific">Canna indica</name>
    <name type="common">Indian-shot</name>
    <dbReference type="NCBI Taxonomy" id="4628"/>
    <lineage>
        <taxon>Eukaryota</taxon>
        <taxon>Viridiplantae</taxon>
        <taxon>Streptophyta</taxon>
        <taxon>Embryophyta</taxon>
        <taxon>Tracheophyta</taxon>
        <taxon>Spermatophyta</taxon>
        <taxon>Magnoliopsida</taxon>
        <taxon>Liliopsida</taxon>
        <taxon>Zingiberales</taxon>
        <taxon>Cannaceae</taxon>
        <taxon>Canna</taxon>
    </lineage>
</organism>
<dbReference type="GO" id="GO:0016872">
    <property type="term" value="F:intramolecular lyase activity"/>
    <property type="evidence" value="ECO:0007669"/>
    <property type="project" value="InterPro"/>
</dbReference>
<evidence type="ECO:0000313" key="4">
    <source>
        <dbReference type="EMBL" id="WOL04980.1"/>
    </source>
</evidence>
<evidence type="ECO:0000313" key="5">
    <source>
        <dbReference type="Proteomes" id="UP001327560"/>
    </source>
</evidence>
<feature type="domain" description="Chalcone isomerase" evidence="3">
    <location>
        <begin position="130"/>
        <end position="281"/>
    </location>
</feature>
<sequence length="296" mass="33028">MGSLRFPFPLPQQSKPSYKRSLCAAAVAVAAVGAGAGLAIAISLKHQRPITSPSSDIIERPCSAASSSRLLASSLSANGTPPPDKFVHSVSGMVFPLVVNGGRRLIGVGMRLKYQKRYLLFENRRNDIYYTFGVYADSSDIKRLRDKYSKYSATELKENKEFITDIVDEDLRMTISFQVVHNVLKTGTLRGEFAKNVGKRLKMISGSDDKELLQSFTSLFRDEYTLQKGSTVDLAREHNHILQIRIDGKEVGRFKSKLLCKSVFDLYIGPEAEYDKEAQKEFQLKLASMLQDKSDG</sequence>
<dbReference type="Gene3D" id="3.50.70.10">
    <property type="match status" value="1"/>
</dbReference>
<dbReference type="SUPFAM" id="SSF54626">
    <property type="entry name" value="Chalcone isomerase"/>
    <property type="match status" value="1"/>
</dbReference>
<comment type="similarity">
    <text evidence="1">Belongs to the chalcone isomerase family.</text>
</comment>